<name>W7MAV1_GIBM7</name>
<dbReference type="OMA" id="VPSCTWE"/>
<organism evidence="1 2">
    <name type="scientific">Gibberella moniliformis (strain M3125 / FGSC 7600)</name>
    <name type="common">Maize ear and stalk rot fungus</name>
    <name type="synonym">Fusarium verticillioides</name>
    <dbReference type="NCBI Taxonomy" id="334819"/>
    <lineage>
        <taxon>Eukaryota</taxon>
        <taxon>Fungi</taxon>
        <taxon>Dikarya</taxon>
        <taxon>Ascomycota</taxon>
        <taxon>Pezizomycotina</taxon>
        <taxon>Sordariomycetes</taxon>
        <taxon>Hypocreomycetidae</taxon>
        <taxon>Hypocreales</taxon>
        <taxon>Nectriaceae</taxon>
        <taxon>Fusarium</taxon>
        <taxon>Fusarium fujikuroi species complex</taxon>
    </lineage>
</organism>
<dbReference type="KEGG" id="fvr:FVEG_03903"/>
<protein>
    <submittedName>
        <fullName evidence="1">Uncharacterized protein</fullName>
    </submittedName>
</protein>
<dbReference type="HOGENOM" id="CLU_1189956_0_0_1"/>
<evidence type="ECO:0000313" key="2">
    <source>
        <dbReference type="Proteomes" id="UP000009096"/>
    </source>
</evidence>
<dbReference type="AlphaFoldDB" id="W7MAV1"/>
<dbReference type="VEuPathDB" id="FungiDB:FVEG_03903"/>
<reference evidence="1 2" key="1">
    <citation type="journal article" date="2010" name="Nature">
        <title>Comparative genomics reveals mobile pathogenicity chromosomes in Fusarium.</title>
        <authorList>
            <person name="Ma L.J."/>
            <person name="van der Does H.C."/>
            <person name="Borkovich K.A."/>
            <person name="Coleman J.J."/>
            <person name="Daboussi M.J."/>
            <person name="Di Pietro A."/>
            <person name="Dufresne M."/>
            <person name="Freitag M."/>
            <person name="Grabherr M."/>
            <person name="Henrissat B."/>
            <person name="Houterman P.M."/>
            <person name="Kang S."/>
            <person name="Shim W.B."/>
            <person name="Woloshuk C."/>
            <person name="Xie X."/>
            <person name="Xu J.R."/>
            <person name="Antoniw J."/>
            <person name="Baker S.E."/>
            <person name="Bluhm B.H."/>
            <person name="Breakspear A."/>
            <person name="Brown D.W."/>
            <person name="Butchko R.A."/>
            <person name="Chapman S."/>
            <person name="Coulson R."/>
            <person name="Coutinho P.M."/>
            <person name="Danchin E.G."/>
            <person name="Diener A."/>
            <person name="Gale L.R."/>
            <person name="Gardiner D.M."/>
            <person name="Goff S."/>
            <person name="Hammond-Kosack K.E."/>
            <person name="Hilburn K."/>
            <person name="Hua-Van A."/>
            <person name="Jonkers W."/>
            <person name="Kazan K."/>
            <person name="Kodira C.D."/>
            <person name="Koehrsen M."/>
            <person name="Kumar L."/>
            <person name="Lee Y.H."/>
            <person name="Li L."/>
            <person name="Manners J.M."/>
            <person name="Miranda-Saavedra D."/>
            <person name="Mukherjee M."/>
            <person name="Park G."/>
            <person name="Park J."/>
            <person name="Park S.Y."/>
            <person name="Proctor R.H."/>
            <person name="Regev A."/>
            <person name="Ruiz-Roldan M.C."/>
            <person name="Sain D."/>
            <person name="Sakthikumar S."/>
            <person name="Sykes S."/>
            <person name="Schwartz D.C."/>
            <person name="Turgeon B.G."/>
            <person name="Wapinski I."/>
            <person name="Yoder O."/>
            <person name="Young S."/>
            <person name="Zeng Q."/>
            <person name="Zhou S."/>
            <person name="Galagan J."/>
            <person name="Cuomo C.A."/>
            <person name="Kistler H.C."/>
            <person name="Rep M."/>
        </authorList>
    </citation>
    <scope>NUCLEOTIDE SEQUENCE [LARGE SCALE GENOMIC DNA]</scope>
    <source>
        <strain evidence="2">M3125 / FGSC 7600</strain>
    </source>
</reference>
<proteinExistence type="predicted"/>
<keyword evidence="2" id="KW-1185">Reference proteome</keyword>
<dbReference type="RefSeq" id="XP_018748113.1">
    <property type="nucleotide sequence ID" value="XM_018891571.1"/>
</dbReference>
<accession>W7MAV1</accession>
<dbReference type="EMBL" id="CM000579">
    <property type="protein sequence ID" value="EWG41922.1"/>
    <property type="molecule type" value="Genomic_DNA"/>
</dbReference>
<dbReference type="OrthoDB" id="5006680at2759"/>
<gene>
    <name evidence="1" type="ORF">FVEG_03903</name>
</gene>
<dbReference type="GeneID" id="30062006"/>
<dbReference type="EMBL" id="DS022245">
    <property type="protein sequence ID" value="EWG41922.1"/>
    <property type="molecule type" value="Genomic_DNA"/>
</dbReference>
<sequence>MNQLPKHPTLGSHLAQRRPIINLSQNFRSLAYDGCEKASMDKSEILPWTEFTFGNVLEAYGDVLDYPATSRPSDVVPVLDFENHCAMAHTCMAEFLGPSPTSDAIGWGKYIIGSRLRTKPFLSCVEATHMGKVLPEHAQTLDFGNEDHVFVFYNAIPHINNPFHATAIAVPSCTWESGSLINANRDNQPNIGPIEQLAACAKKTNTCFSFILGDREIVALQFFKAKAGKMGVY</sequence>
<evidence type="ECO:0000313" key="1">
    <source>
        <dbReference type="EMBL" id="EWG41922.1"/>
    </source>
</evidence>
<dbReference type="Proteomes" id="UP000009096">
    <property type="component" value="Chromosome 2"/>
</dbReference>